<dbReference type="Gene3D" id="3.10.450.50">
    <property type="match status" value="1"/>
</dbReference>
<organism evidence="3 4">
    <name type="scientific">Cesiribacter andamanensis AMV16</name>
    <dbReference type="NCBI Taxonomy" id="1279009"/>
    <lineage>
        <taxon>Bacteria</taxon>
        <taxon>Pseudomonadati</taxon>
        <taxon>Bacteroidota</taxon>
        <taxon>Cytophagia</taxon>
        <taxon>Cytophagales</taxon>
        <taxon>Cesiribacteraceae</taxon>
        <taxon>Cesiribacter</taxon>
    </lineage>
</organism>
<keyword evidence="4" id="KW-1185">Reference proteome</keyword>
<proteinExistence type="predicted"/>
<name>M7NXG9_9BACT</name>
<evidence type="ECO:0000259" key="2">
    <source>
        <dbReference type="Pfam" id="PF14534"/>
    </source>
</evidence>
<dbReference type="OrthoDB" id="1445948at2"/>
<dbReference type="InterPro" id="IPR027843">
    <property type="entry name" value="DUF4440"/>
</dbReference>
<keyword evidence="1" id="KW-0732">Signal</keyword>
<dbReference type="Pfam" id="PF14534">
    <property type="entry name" value="DUF4440"/>
    <property type="match status" value="1"/>
</dbReference>
<dbReference type="Proteomes" id="UP000011910">
    <property type="component" value="Unassembled WGS sequence"/>
</dbReference>
<feature type="chain" id="PRO_5004082613" description="DUF4440 domain-containing protein" evidence="1">
    <location>
        <begin position="20"/>
        <end position="155"/>
    </location>
</feature>
<protein>
    <recommendedName>
        <fullName evidence="2">DUF4440 domain-containing protein</fullName>
    </recommendedName>
</protein>
<reference evidence="3 4" key="1">
    <citation type="journal article" date="2013" name="Genome Announc.">
        <title>Draft Genome Sequence of Cesiribacter andamanensis Strain AMV16T, Isolated from a Soil Sample from a Mud Volcano in the Andaman Islands, India.</title>
        <authorList>
            <person name="Shivaji S."/>
            <person name="Ara S."/>
            <person name="Begum Z."/>
            <person name="Srinivas T.N."/>
            <person name="Singh A."/>
            <person name="Kumar Pinnaka A."/>
        </authorList>
    </citation>
    <scope>NUCLEOTIDE SEQUENCE [LARGE SCALE GENOMIC DNA]</scope>
    <source>
        <strain evidence="3 4">AMV16</strain>
    </source>
</reference>
<dbReference type="RefSeq" id="WP_009195170.1">
    <property type="nucleotide sequence ID" value="NZ_AODQ01000035.1"/>
</dbReference>
<feature type="signal peptide" evidence="1">
    <location>
        <begin position="1"/>
        <end position="19"/>
    </location>
</feature>
<evidence type="ECO:0000313" key="4">
    <source>
        <dbReference type="Proteomes" id="UP000011910"/>
    </source>
</evidence>
<gene>
    <name evidence="3" type="ORF">ADICEAN_01774</name>
</gene>
<evidence type="ECO:0000313" key="3">
    <source>
        <dbReference type="EMBL" id="EMR03114.1"/>
    </source>
</evidence>
<sequence>MKTPLLTILFIFIALASHAQLSAEQEVRSLEHKWLQAYEQNDTLAMHQLVAETFAIRYPNGHSETKKELMALVRRHAGKPSSHRFYTEGTTATVYPATIILRGIVVSEVEQGGKRQQHRQYYTDTWVKTDTGWQVVASHLSDVPSPAPGPQQPKG</sequence>
<dbReference type="EMBL" id="AODQ01000035">
    <property type="protein sequence ID" value="EMR03114.1"/>
    <property type="molecule type" value="Genomic_DNA"/>
</dbReference>
<dbReference type="SUPFAM" id="SSF54427">
    <property type="entry name" value="NTF2-like"/>
    <property type="match status" value="1"/>
</dbReference>
<dbReference type="AlphaFoldDB" id="M7NXG9"/>
<dbReference type="InterPro" id="IPR032710">
    <property type="entry name" value="NTF2-like_dom_sf"/>
</dbReference>
<evidence type="ECO:0000256" key="1">
    <source>
        <dbReference type="SAM" id="SignalP"/>
    </source>
</evidence>
<feature type="domain" description="DUF4440" evidence="2">
    <location>
        <begin position="27"/>
        <end position="135"/>
    </location>
</feature>
<comment type="caution">
    <text evidence="3">The sequence shown here is derived from an EMBL/GenBank/DDBJ whole genome shotgun (WGS) entry which is preliminary data.</text>
</comment>
<accession>M7NXG9</accession>